<dbReference type="Pfam" id="PF13646">
    <property type="entry name" value="HEAT_2"/>
    <property type="match status" value="1"/>
</dbReference>
<proteinExistence type="predicted"/>
<sequence>MLVLVSAVMDDDLKVRMDAAATLGKVGKMDRFNTDPYIARLAQRLRKDSDANTFERILVLEALARIGTPAQLYSKYIGLQLDHEEWMVRLSAVNAIGKLGPEQQFFRSVLVQMKRDENEEIRKRAEEVLLQKRYVEPGWLKAQNPGWRVRVLKAIKNKSKR</sequence>
<dbReference type="PANTHER" id="PTHR12697:SF5">
    <property type="entry name" value="DEOXYHYPUSINE HYDROXYLASE"/>
    <property type="match status" value="1"/>
</dbReference>
<dbReference type="AlphaFoldDB" id="A0A813K1W3"/>
<comment type="caution">
    <text evidence="1">The sequence shown here is derived from an EMBL/GenBank/DDBJ whole genome shotgun (WGS) entry which is preliminary data.</text>
</comment>
<dbReference type="SUPFAM" id="SSF48371">
    <property type="entry name" value="ARM repeat"/>
    <property type="match status" value="1"/>
</dbReference>
<dbReference type="Gene3D" id="1.25.10.10">
    <property type="entry name" value="Leucine-rich Repeat Variant"/>
    <property type="match status" value="1"/>
</dbReference>
<dbReference type="InterPro" id="IPR016024">
    <property type="entry name" value="ARM-type_fold"/>
</dbReference>
<organism evidence="1 2">
    <name type="scientific">Polarella glacialis</name>
    <name type="common">Dinoflagellate</name>
    <dbReference type="NCBI Taxonomy" id="89957"/>
    <lineage>
        <taxon>Eukaryota</taxon>
        <taxon>Sar</taxon>
        <taxon>Alveolata</taxon>
        <taxon>Dinophyceae</taxon>
        <taxon>Suessiales</taxon>
        <taxon>Suessiaceae</taxon>
        <taxon>Polarella</taxon>
    </lineage>
</organism>
<evidence type="ECO:0000313" key="2">
    <source>
        <dbReference type="Proteomes" id="UP000626109"/>
    </source>
</evidence>
<name>A0A813K1W3_POLGL</name>
<dbReference type="Proteomes" id="UP000626109">
    <property type="component" value="Unassembled WGS sequence"/>
</dbReference>
<dbReference type="EMBL" id="CAJNNW010027234">
    <property type="protein sequence ID" value="CAE8690290.1"/>
    <property type="molecule type" value="Genomic_DNA"/>
</dbReference>
<evidence type="ECO:0008006" key="3">
    <source>
        <dbReference type="Google" id="ProtNLM"/>
    </source>
</evidence>
<reference evidence="1" key="1">
    <citation type="submission" date="2021-02" db="EMBL/GenBank/DDBJ databases">
        <authorList>
            <person name="Dougan E. K."/>
            <person name="Rhodes N."/>
            <person name="Thang M."/>
            <person name="Chan C."/>
        </authorList>
    </citation>
    <scope>NUCLEOTIDE SEQUENCE</scope>
</reference>
<protein>
    <recommendedName>
        <fullName evidence="3">HEAT repeat domain-containing protein</fullName>
    </recommendedName>
</protein>
<dbReference type="InterPro" id="IPR011989">
    <property type="entry name" value="ARM-like"/>
</dbReference>
<evidence type="ECO:0000313" key="1">
    <source>
        <dbReference type="EMBL" id="CAE8690290.1"/>
    </source>
</evidence>
<accession>A0A813K1W3</accession>
<dbReference type="PANTHER" id="PTHR12697">
    <property type="entry name" value="PBS LYASE HEAT-LIKE PROTEIN"/>
    <property type="match status" value="1"/>
</dbReference>
<gene>
    <name evidence="1" type="ORF">PGLA2088_LOCUS26883</name>
</gene>
<dbReference type="GO" id="GO:0016491">
    <property type="term" value="F:oxidoreductase activity"/>
    <property type="evidence" value="ECO:0007669"/>
    <property type="project" value="TreeGrafter"/>
</dbReference>